<evidence type="ECO:0000256" key="3">
    <source>
        <dbReference type="ARBA" id="ARBA00022679"/>
    </source>
</evidence>
<name>A0A839T245_AZOMA</name>
<protein>
    <submittedName>
        <fullName evidence="5">GT2 family glycosyltransferase</fullName>
    </submittedName>
</protein>
<reference evidence="5 6" key="1">
    <citation type="submission" date="2020-08" db="EMBL/GenBank/DDBJ databases">
        <title>Genomic Encyclopedia of Type Strains, Phase III (KMG-III): the genomes of soil and plant-associated and newly described type strains.</title>
        <authorList>
            <person name="Whitman W."/>
        </authorList>
    </citation>
    <scope>NUCLEOTIDE SEQUENCE [LARGE SCALE GENOMIC DNA]</scope>
    <source>
        <strain evidence="5 6">CECT 4462</strain>
    </source>
</reference>
<gene>
    <name evidence="5" type="ORF">FHR87_000847</name>
</gene>
<sequence length="689" mass="76348">MLSTSLPESIRSADKALSLAALSLALQTPAYRNEALIWQGISFLKEGKAAEAFLALAKACENLPQRTDIKALLGLCLQKLAPGAITESYLHAALRAFPTEPNLRQQYWNNCRISCSPQRLNARIRAQLADIQDSKELKQVLQLLASDPATCQPVGVVHHDPVQNTVTGWAIDLQDPARTLNLQFSSGPNRGEFPASAPSPLLTRVGFPATHGGILIRLPQPLDSVHVCFAETGEQLVGSPLAALPPFITPTPSEQDPASQPVDILLPIYKGVEATLACLTSLLRSSRENRTPHRIIVLDDCSPEQELVNTVKELASQGKLDYIRRPANLGFIRNMNRGMALHPERDVLWLNADTLVQGDWLDRLRTVAYGADDIASVAPFSNNGELMSFPESRVCHPMPSPQRHTELDRVARQANQEPVELEVGCGFCLYIKRHTLNTVGYLDEVELKRGYGEETDWCLRARSKGWRHMGATNVFVAHAGGHSFGPEKALRVYQNNAILRRRYPDAERRFDTFVARDPLAPARQALARQLDEQPSIQATSTQTILQPLVSNAPELLGRCWLIADRLDHARIGERWLQLARHLIRQRQPITLLLSESSPWEKQLLTCRNVVRLPQIDGLSEMEILALSDTTLALSLDDTSPATGVHPRQALQLAQRYQLPLFAPQTSGFTRQGAFGLDALNFFIPEALIA</sequence>
<comment type="caution">
    <text evidence="5">The sequence shown here is derived from an EMBL/GenBank/DDBJ whole genome shotgun (WGS) entry which is preliminary data.</text>
</comment>
<comment type="similarity">
    <text evidence="1">Belongs to the glycosyltransferase 2 family.</text>
</comment>
<proteinExistence type="inferred from homology"/>
<feature type="domain" description="Glycosyltransferase 2-like" evidence="4">
    <location>
        <begin position="264"/>
        <end position="413"/>
    </location>
</feature>
<evidence type="ECO:0000313" key="5">
    <source>
        <dbReference type="EMBL" id="MBB3102464.1"/>
    </source>
</evidence>
<organism evidence="5 6">
    <name type="scientific">Azomonas macrocytogenes</name>
    <name type="common">Azotobacter macrocytogenes</name>
    <dbReference type="NCBI Taxonomy" id="69962"/>
    <lineage>
        <taxon>Bacteria</taxon>
        <taxon>Pseudomonadati</taxon>
        <taxon>Pseudomonadota</taxon>
        <taxon>Gammaproteobacteria</taxon>
        <taxon>Pseudomonadales</taxon>
        <taxon>Pseudomonadaceae</taxon>
        <taxon>Azomonas</taxon>
    </lineage>
</organism>
<dbReference type="EMBL" id="JACHXI010000003">
    <property type="protein sequence ID" value="MBB3102464.1"/>
    <property type="molecule type" value="Genomic_DNA"/>
</dbReference>
<evidence type="ECO:0000256" key="1">
    <source>
        <dbReference type="ARBA" id="ARBA00006739"/>
    </source>
</evidence>
<dbReference type="PANTHER" id="PTHR43179:SF12">
    <property type="entry name" value="GALACTOFURANOSYLTRANSFERASE GLFT2"/>
    <property type="match status" value="1"/>
</dbReference>
<keyword evidence="6" id="KW-1185">Reference proteome</keyword>
<dbReference type="GO" id="GO:0016757">
    <property type="term" value="F:glycosyltransferase activity"/>
    <property type="evidence" value="ECO:0007669"/>
    <property type="project" value="UniProtKB-KW"/>
</dbReference>
<keyword evidence="3 5" id="KW-0808">Transferase</keyword>
<dbReference type="SUPFAM" id="SSF53448">
    <property type="entry name" value="Nucleotide-diphospho-sugar transferases"/>
    <property type="match status" value="1"/>
</dbReference>
<evidence type="ECO:0000259" key="4">
    <source>
        <dbReference type="Pfam" id="PF00535"/>
    </source>
</evidence>
<dbReference type="PANTHER" id="PTHR43179">
    <property type="entry name" value="RHAMNOSYLTRANSFERASE WBBL"/>
    <property type="match status" value="1"/>
</dbReference>
<dbReference type="RefSeq" id="WP_183165463.1">
    <property type="nucleotide sequence ID" value="NZ_JACHXI010000003.1"/>
</dbReference>
<accession>A0A839T245</accession>
<dbReference type="Proteomes" id="UP000549250">
    <property type="component" value="Unassembled WGS sequence"/>
</dbReference>
<dbReference type="InterPro" id="IPR029044">
    <property type="entry name" value="Nucleotide-diphossugar_trans"/>
</dbReference>
<dbReference type="AlphaFoldDB" id="A0A839T245"/>
<dbReference type="Pfam" id="PF00535">
    <property type="entry name" value="Glycos_transf_2"/>
    <property type="match status" value="1"/>
</dbReference>
<evidence type="ECO:0000313" key="6">
    <source>
        <dbReference type="Proteomes" id="UP000549250"/>
    </source>
</evidence>
<keyword evidence="2" id="KW-0328">Glycosyltransferase</keyword>
<dbReference type="InterPro" id="IPR001173">
    <property type="entry name" value="Glyco_trans_2-like"/>
</dbReference>
<dbReference type="Gene3D" id="3.90.550.10">
    <property type="entry name" value="Spore Coat Polysaccharide Biosynthesis Protein SpsA, Chain A"/>
    <property type="match status" value="1"/>
</dbReference>
<evidence type="ECO:0000256" key="2">
    <source>
        <dbReference type="ARBA" id="ARBA00022676"/>
    </source>
</evidence>